<keyword evidence="4" id="KW-0819">tRNA processing</keyword>
<keyword evidence="5 7" id="KW-0560">Oxidoreductase</keyword>
<dbReference type="InterPro" id="IPR035587">
    <property type="entry name" value="DUS-like_FMN-bd"/>
</dbReference>
<dbReference type="CDD" id="cd02801">
    <property type="entry name" value="DUS_like_FMN"/>
    <property type="match status" value="1"/>
</dbReference>
<feature type="domain" description="DUS-like FMN-binding" evidence="6">
    <location>
        <begin position="5"/>
        <end position="157"/>
    </location>
</feature>
<name>A0A0H3AK14_VIBC3</name>
<accession>A0A0H3AK14</accession>
<comment type="cofactor">
    <cofactor evidence="1">
        <name>FMN</name>
        <dbReference type="ChEBI" id="CHEBI:58210"/>
    </cofactor>
</comment>
<dbReference type="Gene3D" id="3.20.20.70">
    <property type="entry name" value="Aldolase class I"/>
    <property type="match status" value="1"/>
</dbReference>
<dbReference type="PANTHER" id="PTHR11082:SF26">
    <property type="entry name" value="TRNA-DIHYDROURIDINE(16) SYNTHASE"/>
    <property type="match status" value="1"/>
</dbReference>
<dbReference type="InterPro" id="IPR013785">
    <property type="entry name" value="Aldolase_TIM"/>
</dbReference>
<evidence type="ECO:0000256" key="2">
    <source>
        <dbReference type="ARBA" id="ARBA00022630"/>
    </source>
</evidence>
<dbReference type="GO" id="GO:0050660">
    <property type="term" value="F:flavin adenine dinucleotide binding"/>
    <property type="evidence" value="ECO:0007669"/>
    <property type="project" value="InterPro"/>
</dbReference>
<dbReference type="Pfam" id="PF01207">
    <property type="entry name" value="Dus"/>
    <property type="match status" value="1"/>
</dbReference>
<dbReference type="InterPro" id="IPR018517">
    <property type="entry name" value="tRNA_hU_synthase_CS"/>
</dbReference>
<organism evidence="7 8">
    <name type="scientific">Vibrio cholerae serotype O1 (strain ATCC 39541 / Classical Ogawa 395 / O395)</name>
    <dbReference type="NCBI Taxonomy" id="345073"/>
    <lineage>
        <taxon>Bacteria</taxon>
        <taxon>Pseudomonadati</taxon>
        <taxon>Pseudomonadota</taxon>
        <taxon>Gammaproteobacteria</taxon>
        <taxon>Vibrionales</taxon>
        <taxon>Vibrionaceae</taxon>
        <taxon>Vibrio</taxon>
    </lineage>
</organism>
<keyword evidence="2" id="KW-0285">Flavoprotein</keyword>
<keyword evidence="3" id="KW-0288">FMN</keyword>
<evidence type="ECO:0000313" key="8">
    <source>
        <dbReference type="Proteomes" id="UP000000249"/>
    </source>
</evidence>
<dbReference type="GO" id="GO:0017150">
    <property type="term" value="F:tRNA dihydrouridine synthase activity"/>
    <property type="evidence" value="ECO:0007669"/>
    <property type="project" value="InterPro"/>
</dbReference>
<evidence type="ECO:0000256" key="5">
    <source>
        <dbReference type="ARBA" id="ARBA00023002"/>
    </source>
</evidence>
<evidence type="ECO:0000256" key="3">
    <source>
        <dbReference type="ARBA" id="ARBA00022643"/>
    </source>
</evidence>
<dbReference type="Proteomes" id="UP000000249">
    <property type="component" value="Chromosome 1"/>
</dbReference>
<dbReference type="AlphaFoldDB" id="A0A0H3AK14"/>
<evidence type="ECO:0000313" key="7">
    <source>
        <dbReference type="EMBL" id="ABQ20782.1"/>
    </source>
</evidence>
<gene>
    <name evidence="7" type="ordered locus">VC0395_A0624</name>
</gene>
<evidence type="ECO:0000256" key="1">
    <source>
        <dbReference type="ARBA" id="ARBA00001917"/>
    </source>
</evidence>
<protein>
    <submittedName>
        <fullName evidence="7">tRNA-dihydrouridine synthase C</fullName>
        <ecNumber evidence="7">1.-.-.-</ecNumber>
    </submittedName>
</protein>
<dbReference type="SUPFAM" id="SSF51395">
    <property type="entry name" value="FMN-linked oxidoreductases"/>
    <property type="match status" value="1"/>
</dbReference>
<sequence>MRVILGPMEGVLDHLMRDMLTQINDYDFCVTEFVRVVNLLLPDHVFYRLCPELRHGSKTPSGVPVKVQLLGQDPHWMAENAIRAAELGAYGIDLNFGCPAKMVNQSKGGAALLQHPELIYQVVKACRDAVPAHIPVSAKIRLGWEDPEDCFEIVDAVA</sequence>
<dbReference type="PROSITE" id="PS01136">
    <property type="entry name" value="UPF0034"/>
    <property type="match status" value="1"/>
</dbReference>
<dbReference type="EC" id="1.-.-.-" evidence="7"/>
<reference evidence="7 8" key="1">
    <citation type="submission" date="2007-03" db="EMBL/GenBank/DDBJ databases">
        <authorList>
            <person name="Heidelberg J."/>
        </authorList>
    </citation>
    <scope>NUCLEOTIDE SEQUENCE [LARGE SCALE GENOMIC DNA]</scope>
    <source>
        <strain evidence="8">ATCC 39541 / Classical Ogawa 395 / O395</strain>
    </source>
</reference>
<dbReference type="KEGG" id="vco:VC0395_A0624"/>
<evidence type="ECO:0000259" key="6">
    <source>
        <dbReference type="Pfam" id="PF01207"/>
    </source>
</evidence>
<dbReference type="PANTHER" id="PTHR11082">
    <property type="entry name" value="TRNA-DIHYDROURIDINE SYNTHASE"/>
    <property type="match status" value="1"/>
</dbReference>
<proteinExistence type="predicted"/>
<evidence type="ECO:0000256" key="4">
    <source>
        <dbReference type="ARBA" id="ARBA00022694"/>
    </source>
</evidence>
<dbReference type="EMBL" id="CP000627">
    <property type="protein sequence ID" value="ABQ20782.1"/>
    <property type="molecule type" value="Genomic_DNA"/>
</dbReference>